<dbReference type="RefSeq" id="WP_054876482.1">
    <property type="nucleotide sequence ID" value="NZ_LKET01000051.1"/>
</dbReference>
<evidence type="ECO:0000256" key="5">
    <source>
        <dbReference type="ARBA" id="ARBA00022723"/>
    </source>
</evidence>
<dbReference type="GO" id="GO:0008270">
    <property type="term" value="F:zinc ion binding"/>
    <property type="evidence" value="ECO:0007669"/>
    <property type="project" value="InterPro"/>
</dbReference>
<evidence type="ECO:0000256" key="1">
    <source>
        <dbReference type="ARBA" id="ARBA00010398"/>
    </source>
</evidence>
<comment type="similarity">
    <text evidence="1">Belongs to the vitamin-B12 dependent methionine synthase family.</text>
</comment>
<dbReference type="PANTHER" id="PTHR45833">
    <property type="entry name" value="METHIONINE SYNTHASE"/>
    <property type="match status" value="1"/>
</dbReference>
<evidence type="ECO:0000256" key="3">
    <source>
        <dbReference type="ARBA" id="ARBA00022679"/>
    </source>
</evidence>
<name>A0A0P9ACA5_9CLOT</name>
<feature type="binding site" evidence="7 8">
    <location>
        <position position="266"/>
    </location>
    <ligand>
        <name>Zn(2+)</name>
        <dbReference type="ChEBI" id="CHEBI:29105"/>
    </ligand>
</feature>
<dbReference type="STRING" id="36849.OXPF_34900"/>
<comment type="cofactor">
    <cofactor evidence="7">
        <name>Zn(2+)</name>
        <dbReference type="ChEBI" id="CHEBI:29105"/>
    </cofactor>
    <text evidence="7">Binds 1 zinc ion per subunit.</text>
</comment>
<evidence type="ECO:0000313" key="10">
    <source>
        <dbReference type="EMBL" id="KPU42730.1"/>
    </source>
</evidence>
<dbReference type="PROSITE" id="PS50970">
    <property type="entry name" value="HCY"/>
    <property type="match status" value="1"/>
</dbReference>
<dbReference type="SUPFAM" id="SSF82282">
    <property type="entry name" value="Homocysteine S-methyltransferase"/>
    <property type="match status" value="1"/>
</dbReference>
<evidence type="ECO:0000256" key="8">
    <source>
        <dbReference type="PROSITE-ProRule" id="PRU00333"/>
    </source>
</evidence>
<keyword evidence="3 8" id="KW-0808">Transferase</keyword>
<dbReference type="GO" id="GO:0032259">
    <property type="term" value="P:methylation"/>
    <property type="evidence" value="ECO:0007669"/>
    <property type="project" value="UniProtKB-KW"/>
</dbReference>
<dbReference type="GO" id="GO:0008705">
    <property type="term" value="F:methionine synthase activity"/>
    <property type="evidence" value="ECO:0007669"/>
    <property type="project" value="TreeGrafter"/>
</dbReference>
<dbReference type="InterPro" id="IPR050554">
    <property type="entry name" value="Met_Synthase/Corrinoid"/>
</dbReference>
<comment type="caution">
    <text evidence="10">The sequence shown here is derived from an EMBL/GenBank/DDBJ whole genome shotgun (WGS) entry which is preliminary data.</text>
</comment>
<evidence type="ECO:0000259" key="9">
    <source>
        <dbReference type="PROSITE" id="PS50970"/>
    </source>
</evidence>
<dbReference type="GO" id="GO:0046653">
    <property type="term" value="P:tetrahydrofolate metabolic process"/>
    <property type="evidence" value="ECO:0007669"/>
    <property type="project" value="TreeGrafter"/>
</dbReference>
<reference evidence="10 11" key="1">
    <citation type="submission" date="2015-09" db="EMBL/GenBank/DDBJ databases">
        <title>Genome sequence of Oxobacter pfennigii DSM 3222.</title>
        <authorList>
            <person name="Poehlein A."/>
            <person name="Bengelsdorf F.R."/>
            <person name="Schiel-Bengelsdorf B."/>
            <person name="Duerre P."/>
            <person name="Daniel R."/>
        </authorList>
    </citation>
    <scope>NUCLEOTIDE SEQUENCE [LARGE SCALE GENOMIC DNA]</scope>
    <source>
        <strain evidence="10 11">DSM 3222</strain>
    </source>
</reference>
<organism evidence="10 11">
    <name type="scientific">Oxobacter pfennigii</name>
    <dbReference type="NCBI Taxonomy" id="36849"/>
    <lineage>
        <taxon>Bacteria</taxon>
        <taxon>Bacillati</taxon>
        <taxon>Bacillota</taxon>
        <taxon>Clostridia</taxon>
        <taxon>Eubacteriales</taxon>
        <taxon>Clostridiaceae</taxon>
        <taxon>Oxobacter</taxon>
    </lineage>
</organism>
<keyword evidence="6" id="KW-0170">Cobalt</keyword>
<dbReference type="InterPro" id="IPR036589">
    <property type="entry name" value="HCY_dom_sf"/>
</dbReference>
<evidence type="ECO:0000256" key="2">
    <source>
        <dbReference type="ARBA" id="ARBA00022603"/>
    </source>
</evidence>
<sequence>MSLDILNKPYLLFDGAMGSMLLQRGLKLGEHPEALNITNPDLIESIHKQYIDAGSHAVTTNTFGANEIRLKGCEYSVESLVRAGVKIARSAAKDKLVALDVGPTGEFMDPIGELTKDRAYKIFTDAILPGEDEGADLILMETFSSLDEAECAVLAAKKNTKLPVICTFTFEANGKTLVGHDVKSIVEAMQKSGVDALGINCSLGPKDMLPIVYEMLSLSEVPVMVQPNAGLPKIVDGKAIYAITPEEFAEYIVTMKKKGVKILGGCCGTTPDFIKAIKSSLSGL</sequence>
<dbReference type="AlphaFoldDB" id="A0A0P9ACA5"/>
<dbReference type="InterPro" id="IPR003726">
    <property type="entry name" value="HCY_dom"/>
</dbReference>
<keyword evidence="5 7" id="KW-0479">Metal-binding</keyword>
<keyword evidence="4" id="KW-0949">S-adenosyl-L-methionine</keyword>
<dbReference type="Pfam" id="PF02574">
    <property type="entry name" value="S-methyl_trans"/>
    <property type="match status" value="1"/>
</dbReference>
<accession>A0A0P9ACA5</accession>
<gene>
    <name evidence="10" type="primary">yitJ_4</name>
    <name evidence="10" type="ORF">OXPF_34900</name>
</gene>
<dbReference type="PANTHER" id="PTHR45833:SF1">
    <property type="entry name" value="METHIONINE SYNTHASE"/>
    <property type="match status" value="1"/>
</dbReference>
<keyword evidence="2 8" id="KW-0489">Methyltransferase</keyword>
<keyword evidence="11" id="KW-1185">Reference proteome</keyword>
<dbReference type="Gene3D" id="3.20.20.330">
    <property type="entry name" value="Homocysteine-binding-like domain"/>
    <property type="match status" value="1"/>
</dbReference>
<dbReference type="PATRIC" id="fig|36849.3.peg.3696"/>
<evidence type="ECO:0000256" key="7">
    <source>
        <dbReference type="PIRSR" id="PIRSR037505-2"/>
    </source>
</evidence>
<feature type="binding site" evidence="7 8">
    <location>
        <position position="201"/>
    </location>
    <ligand>
        <name>Zn(2+)</name>
        <dbReference type="ChEBI" id="CHEBI:29105"/>
    </ligand>
</feature>
<feature type="binding site" evidence="7 8">
    <location>
        <position position="267"/>
    </location>
    <ligand>
        <name>Zn(2+)</name>
        <dbReference type="ChEBI" id="CHEBI:29105"/>
    </ligand>
</feature>
<proteinExistence type="inferred from homology"/>
<dbReference type="OrthoDB" id="9803687at2"/>
<dbReference type="InterPro" id="IPR017226">
    <property type="entry name" value="BHMT-like"/>
</dbReference>
<dbReference type="GO" id="GO:0005829">
    <property type="term" value="C:cytosol"/>
    <property type="evidence" value="ECO:0007669"/>
    <property type="project" value="TreeGrafter"/>
</dbReference>
<evidence type="ECO:0000256" key="6">
    <source>
        <dbReference type="ARBA" id="ARBA00023285"/>
    </source>
</evidence>
<evidence type="ECO:0000313" key="11">
    <source>
        <dbReference type="Proteomes" id="UP000050326"/>
    </source>
</evidence>
<dbReference type="GO" id="GO:0050667">
    <property type="term" value="P:homocysteine metabolic process"/>
    <property type="evidence" value="ECO:0007669"/>
    <property type="project" value="TreeGrafter"/>
</dbReference>
<feature type="domain" description="Hcy-binding" evidence="9">
    <location>
        <begin position="1"/>
        <end position="281"/>
    </location>
</feature>
<dbReference type="Proteomes" id="UP000050326">
    <property type="component" value="Unassembled WGS sequence"/>
</dbReference>
<dbReference type="EMBL" id="LKET01000051">
    <property type="protein sequence ID" value="KPU42730.1"/>
    <property type="molecule type" value="Genomic_DNA"/>
</dbReference>
<dbReference type="PIRSF" id="PIRSF037505">
    <property type="entry name" value="Betaine_HMT"/>
    <property type="match status" value="1"/>
</dbReference>
<protein>
    <submittedName>
        <fullName evidence="10">Bifunctional homocysteine S-methyltransferase/5,10-methylenetetrahydrofolate reductase</fullName>
    </submittedName>
</protein>
<keyword evidence="7 8" id="KW-0862">Zinc</keyword>
<evidence type="ECO:0000256" key="4">
    <source>
        <dbReference type="ARBA" id="ARBA00022691"/>
    </source>
</evidence>